<reference evidence="1 2" key="1">
    <citation type="submission" date="2024-06" db="EMBL/GenBank/DDBJ databases">
        <title>Genomics of switchgrass bacterial isolates.</title>
        <authorList>
            <person name="Shade A."/>
        </authorList>
    </citation>
    <scope>NUCLEOTIDE SEQUENCE [LARGE SCALE GENOMIC DNA]</scope>
    <source>
        <strain evidence="1 2">PvP084</strain>
    </source>
</reference>
<protein>
    <submittedName>
        <fullName evidence="1">Uncharacterized protein</fullName>
    </submittedName>
</protein>
<accession>A0ABV2NKT8</accession>
<evidence type="ECO:0000313" key="1">
    <source>
        <dbReference type="EMBL" id="MET3867000.1"/>
    </source>
</evidence>
<organism evidence="1 2">
    <name type="scientific">Methylobacterium radiotolerans</name>
    <dbReference type="NCBI Taxonomy" id="31998"/>
    <lineage>
        <taxon>Bacteria</taxon>
        <taxon>Pseudomonadati</taxon>
        <taxon>Pseudomonadota</taxon>
        <taxon>Alphaproteobacteria</taxon>
        <taxon>Hyphomicrobiales</taxon>
        <taxon>Methylobacteriaceae</taxon>
        <taxon>Methylobacterium</taxon>
    </lineage>
</organism>
<comment type="caution">
    <text evidence="1">The sequence shown here is derived from an EMBL/GenBank/DDBJ whole genome shotgun (WGS) entry which is preliminary data.</text>
</comment>
<dbReference type="RefSeq" id="WP_012320231.1">
    <property type="nucleotide sequence ID" value="NZ_BJXP01000014.1"/>
</dbReference>
<proteinExistence type="predicted"/>
<dbReference type="EMBL" id="JBEPNW010000002">
    <property type="protein sequence ID" value="MET3867000.1"/>
    <property type="molecule type" value="Genomic_DNA"/>
</dbReference>
<evidence type="ECO:0000313" key="2">
    <source>
        <dbReference type="Proteomes" id="UP001549119"/>
    </source>
</evidence>
<name>A0ABV2NKT8_9HYPH</name>
<keyword evidence="2" id="KW-1185">Reference proteome</keyword>
<dbReference type="Proteomes" id="UP001549119">
    <property type="component" value="Unassembled WGS sequence"/>
</dbReference>
<dbReference type="GeneID" id="91146383"/>
<sequence>MVTRMMTNTASGSDRIVAWSMIAGLALAVIQYAQDVALPAHFV</sequence>
<gene>
    <name evidence="1" type="ORF">ABIC20_004309</name>
</gene>